<dbReference type="Gene3D" id="2.120.10.30">
    <property type="entry name" value="TolB, C-terminal domain"/>
    <property type="match status" value="1"/>
</dbReference>
<accession>A0AAW1QYZ5</accession>
<dbReference type="InterPro" id="IPR013658">
    <property type="entry name" value="SGL"/>
</dbReference>
<feature type="domain" description="SMP-30/Gluconolactonase/LRE-like region" evidence="2">
    <location>
        <begin position="111"/>
        <end position="363"/>
    </location>
</feature>
<feature type="chain" id="PRO_5043508832" description="SMP-30/Gluconolactonase/LRE-like region domain-containing protein" evidence="1">
    <location>
        <begin position="24"/>
        <end position="394"/>
    </location>
</feature>
<evidence type="ECO:0000259" key="2">
    <source>
        <dbReference type="Pfam" id="PF08450"/>
    </source>
</evidence>
<evidence type="ECO:0000256" key="1">
    <source>
        <dbReference type="SAM" id="SignalP"/>
    </source>
</evidence>
<dbReference type="SUPFAM" id="SSF63829">
    <property type="entry name" value="Calcium-dependent phosphotriesterase"/>
    <property type="match status" value="1"/>
</dbReference>
<keyword evidence="1" id="KW-0732">Signal</keyword>
<keyword evidence="4" id="KW-1185">Reference proteome</keyword>
<evidence type="ECO:0000313" key="3">
    <source>
        <dbReference type="EMBL" id="KAK9826520.1"/>
    </source>
</evidence>
<dbReference type="PANTHER" id="PTHR47064:SF2">
    <property type="entry name" value="SMP-30_GLUCONOLACTONASE_LRE-LIKE REGION DOMAIN-CONTAINING PROTEIN-RELATED"/>
    <property type="match status" value="1"/>
</dbReference>
<dbReference type="InterPro" id="IPR052988">
    <property type="entry name" value="Oryzine_lactonohydrolase"/>
</dbReference>
<organism evidence="3 4">
    <name type="scientific">Apatococcus lobatus</name>
    <dbReference type="NCBI Taxonomy" id="904363"/>
    <lineage>
        <taxon>Eukaryota</taxon>
        <taxon>Viridiplantae</taxon>
        <taxon>Chlorophyta</taxon>
        <taxon>core chlorophytes</taxon>
        <taxon>Trebouxiophyceae</taxon>
        <taxon>Chlorellales</taxon>
        <taxon>Chlorellaceae</taxon>
        <taxon>Apatococcus</taxon>
    </lineage>
</organism>
<dbReference type="AlphaFoldDB" id="A0AAW1QYZ5"/>
<dbReference type="Proteomes" id="UP001438707">
    <property type="component" value="Unassembled WGS sequence"/>
</dbReference>
<name>A0AAW1QYZ5_9CHLO</name>
<dbReference type="PANTHER" id="PTHR47064">
    <property type="entry name" value="PUTATIVE (AFU_ORTHOLOGUE AFUA_1G08990)-RELATED"/>
    <property type="match status" value="1"/>
</dbReference>
<evidence type="ECO:0000313" key="4">
    <source>
        <dbReference type="Proteomes" id="UP001438707"/>
    </source>
</evidence>
<dbReference type="Pfam" id="PF08450">
    <property type="entry name" value="SGL"/>
    <property type="match status" value="1"/>
</dbReference>
<dbReference type="EMBL" id="JALJOS010000020">
    <property type="protein sequence ID" value="KAK9826520.1"/>
    <property type="molecule type" value="Genomic_DNA"/>
</dbReference>
<protein>
    <recommendedName>
        <fullName evidence="2">SMP-30/Gluconolactonase/LRE-like region domain-containing protein</fullName>
    </recommendedName>
</protein>
<proteinExistence type="predicted"/>
<reference evidence="3 4" key="1">
    <citation type="journal article" date="2024" name="Nat. Commun.">
        <title>Phylogenomics reveals the evolutionary origins of lichenization in chlorophyte algae.</title>
        <authorList>
            <person name="Puginier C."/>
            <person name="Libourel C."/>
            <person name="Otte J."/>
            <person name="Skaloud P."/>
            <person name="Haon M."/>
            <person name="Grisel S."/>
            <person name="Petersen M."/>
            <person name="Berrin J.G."/>
            <person name="Delaux P.M."/>
            <person name="Dal Grande F."/>
            <person name="Keller J."/>
        </authorList>
    </citation>
    <scope>NUCLEOTIDE SEQUENCE [LARGE SCALE GENOMIC DNA]</scope>
    <source>
        <strain evidence="3 4">SAG 2145</strain>
    </source>
</reference>
<comment type="caution">
    <text evidence="3">The sequence shown here is derived from an EMBL/GenBank/DDBJ whole genome shotgun (WGS) entry which is preliminary data.</text>
</comment>
<feature type="signal peptide" evidence="1">
    <location>
        <begin position="1"/>
        <end position="23"/>
    </location>
</feature>
<sequence>MASASLPLLLVALFLGSFGKILAQISSVRYQAAGSCSISTEQLRVLPTDYERDVLQAFTTTTAGTGLAAAAQELQNCLFQSYDPAFDVLIGNNRTLYQVGPTRSYNWAHEGTAYLPDSNEVLFFSDAKNPGQANRVSLDTGNVVPVPLESPIGAATGATNYEGEILVATFGDYENGIPAGILQLDVYNGTWKWVLNNWFGLHFNGPNDIVALNDGSFIFTDSQFGVTQGFSPGGAQPAVYLVPPTGPARVIINQLPTTINGLALSADQQTLYVSTVQANNSDPADAVPLDMSNSIYAGNLVPFGGGRFAQNSRVFAVSDHGYADGFKLDVNGNVFASSGDGVDVFGANGSLLGKIIIPASQSSQQTVNNLVFAGSKLVIGHNTDVLMLQLNTTG</sequence>
<dbReference type="InterPro" id="IPR011042">
    <property type="entry name" value="6-blade_b-propeller_TolB-like"/>
</dbReference>
<gene>
    <name evidence="3" type="ORF">WJX74_000193</name>
</gene>